<evidence type="ECO:0000313" key="15">
    <source>
        <dbReference type="Proteomes" id="UP000002640"/>
    </source>
</evidence>
<feature type="region of interest" description="Disordered" evidence="12">
    <location>
        <begin position="1"/>
        <end position="44"/>
    </location>
</feature>
<dbReference type="OMA" id="GSVMMEF"/>
<evidence type="ECO:0000256" key="9">
    <source>
        <dbReference type="ARBA" id="ARBA00023136"/>
    </source>
</evidence>
<dbReference type="SUPFAM" id="SSF69340">
    <property type="entry name" value="C-terminal domain of adenylylcyclase associated protein"/>
    <property type="match status" value="1"/>
</dbReference>
<evidence type="ECO:0000256" key="2">
    <source>
        <dbReference type="ARBA" id="ARBA00008848"/>
    </source>
</evidence>
<dbReference type="Proteomes" id="UP000002640">
    <property type="component" value="Unassembled WGS sequence"/>
</dbReference>
<keyword evidence="4" id="KW-0343">GTPase activation</keyword>
<dbReference type="KEGG" id="psoj:PHYSODRAFT_314250"/>
<dbReference type="PROSITE" id="PS51329">
    <property type="entry name" value="C_CAP_COFACTOR_C"/>
    <property type="match status" value="1"/>
</dbReference>
<dbReference type="GO" id="GO:0006892">
    <property type="term" value="P:post-Golgi vesicle-mediated transport"/>
    <property type="evidence" value="ECO:0007669"/>
    <property type="project" value="TreeGrafter"/>
</dbReference>
<dbReference type="InParanoid" id="G4ZD48"/>
<dbReference type="SMART" id="SM00673">
    <property type="entry name" value="CARP"/>
    <property type="match status" value="2"/>
</dbReference>
<dbReference type="STRING" id="1094619.G4ZD48"/>
<name>G4ZD48_PHYSP</name>
<dbReference type="InterPro" id="IPR006599">
    <property type="entry name" value="CARP_motif"/>
</dbReference>
<evidence type="ECO:0000259" key="13">
    <source>
        <dbReference type="PROSITE" id="PS51329"/>
    </source>
</evidence>
<comment type="similarity">
    <text evidence="2">Belongs to the TBCC family.</text>
</comment>
<dbReference type="GO" id="GO:0005096">
    <property type="term" value="F:GTPase activator activity"/>
    <property type="evidence" value="ECO:0007669"/>
    <property type="project" value="UniProtKB-KW"/>
</dbReference>
<sequence length="376" mass="41567">MGNICHAGPPALGAEARSKAKSTKTKAPPSPTGSTKSTPSFGRDPTLKREDFIFSNIQTASFLAKLPGSINGQQFLIEDCHNCDIFLLDHCTSVQIDACVNCRIVVGPCESSVFLRDCKKCTVVCAAQQFRTRDCEDLDVYLYSATEPIIETSSRLRFACFPLTYFSLQQQFRQAKFSAWNNKWSEIFDFTPDHGGWTPLPMHPHESPLAEMMPEKENNGARSLWKMPSWTAEELGLSVDLPQLVVPITSGLCARKEDAPTVFVCFAVADDTSDTVDEPTLLIRTRQMKLTAEQATTLFPDDGVLCGKAIDAANNTPGSVMMEFQGALCYQYVNDTLQDARFASEAATRNIIFVSKDTAAAMRLSDLVFQQWKPVV</sequence>
<dbReference type="InterPro" id="IPR012945">
    <property type="entry name" value="Tubulin-bd_cofactor_C_dom"/>
</dbReference>
<dbReference type="RefSeq" id="XP_009525514.1">
    <property type="nucleotide sequence ID" value="XM_009527219.1"/>
</dbReference>
<dbReference type="InterPro" id="IPR017901">
    <property type="entry name" value="C-CAP_CF_C-like"/>
</dbReference>
<keyword evidence="6" id="KW-0519">Myristate</keyword>
<dbReference type="InterPro" id="IPR036850">
    <property type="entry name" value="NDK-like_dom_sf"/>
</dbReference>
<evidence type="ECO:0000256" key="5">
    <source>
        <dbReference type="ARBA" id="ARBA00022475"/>
    </source>
</evidence>
<proteinExistence type="inferred from homology"/>
<keyword evidence="5" id="KW-1003">Cell membrane</keyword>
<evidence type="ECO:0000313" key="14">
    <source>
        <dbReference type="EMBL" id="EGZ16456.1"/>
    </source>
</evidence>
<feature type="domain" description="C-CAP/cofactor C-like" evidence="13">
    <location>
        <begin position="29"/>
        <end position="192"/>
    </location>
</feature>
<dbReference type="InterPro" id="IPR039093">
    <property type="entry name" value="XRP2"/>
</dbReference>
<gene>
    <name evidence="14" type="ORF">PHYSODRAFT_314250</name>
</gene>
<evidence type="ECO:0000256" key="3">
    <source>
        <dbReference type="ARBA" id="ARBA00015771"/>
    </source>
</evidence>
<evidence type="ECO:0000256" key="6">
    <source>
        <dbReference type="ARBA" id="ARBA00022707"/>
    </source>
</evidence>
<dbReference type="GO" id="GO:0005929">
    <property type="term" value="C:cilium"/>
    <property type="evidence" value="ECO:0007669"/>
    <property type="project" value="TreeGrafter"/>
</dbReference>
<dbReference type="SMR" id="G4ZD48"/>
<keyword evidence="9" id="KW-0472">Membrane</keyword>
<keyword evidence="11" id="KW-0449">Lipoprotein</keyword>
<keyword evidence="8" id="KW-0342">GTP-binding</keyword>
<keyword evidence="15" id="KW-1185">Reference proteome</keyword>
<evidence type="ECO:0000256" key="8">
    <source>
        <dbReference type="ARBA" id="ARBA00023134"/>
    </source>
</evidence>
<dbReference type="AlphaFoldDB" id="G4ZD48"/>
<evidence type="ECO:0000256" key="12">
    <source>
        <dbReference type="SAM" id="MobiDB-lite"/>
    </source>
</evidence>
<dbReference type="Gene3D" id="2.160.20.70">
    <property type="match status" value="1"/>
</dbReference>
<dbReference type="GO" id="GO:1990075">
    <property type="term" value="C:periciliary membrane compartment"/>
    <property type="evidence" value="ECO:0007669"/>
    <property type="project" value="TreeGrafter"/>
</dbReference>
<dbReference type="Pfam" id="PF07986">
    <property type="entry name" value="TBCC"/>
    <property type="match status" value="1"/>
</dbReference>
<dbReference type="Gene3D" id="3.30.70.141">
    <property type="entry name" value="Nucleoside diphosphate kinase-like domain"/>
    <property type="match status" value="1"/>
</dbReference>
<evidence type="ECO:0000256" key="11">
    <source>
        <dbReference type="ARBA" id="ARBA00023288"/>
    </source>
</evidence>
<dbReference type="EMBL" id="JH159154">
    <property type="protein sequence ID" value="EGZ16456.1"/>
    <property type="molecule type" value="Genomic_DNA"/>
</dbReference>
<keyword evidence="7" id="KW-0547">Nucleotide-binding</keyword>
<dbReference type="GO" id="GO:0005525">
    <property type="term" value="F:GTP binding"/>
    <property type="evidence" value="ECO:0007669"/>
    <property type="project" value="UniProtKB-KW"/>
</dbReference>
<dbReference type="GeneID" id="20643702"/>
<dbReference type="InterPro" id="IPR016098">
    <property type="entry name" value="CAP/MinC_C"/>
</dbReference>
<dbReference type="PANTHER" id="PTHR15440">
    <property type="entry name" value="XRP2 PROTEIN"/>
    <property type="match status" value="1"/>
</dbReference>
<dbReference type="PANTHER" id="PTHR15440:SF0">
    <property type="entry name" value="PROTEIN XRP2"/>
    <property type="match status" value="1"/>
</dbReference>
<dbReference type="InterPro" id="IPR036223">
    <property type="entry name" value="CAP_C_sf"/>
</dbReference>
<evidence type="ECO:0000256" key="4">
    <source>
        <dbReference type="ARBA" id="ARBA00022468"/>
    </source>
</evidence>
<evidence type="ECO:0000256" key="7">
    <source>
        <dbReference type="ARBA" id="ARBA00022741"/>
    </source>
</evidence>
<evidence type="ECO:0000256" key="10">
    <source>
        <dbReference type="ARBA" id="ARBA00023139"/>
    </source>
</evidence>
<accession>G4ZD48</accession>
<reference evidence="14 15" key="1">
    <citation type="journal article" date="2006" name="Science">
        <title>Phytophthora genome sequences uncover evolutionary origins and mechanisms of pathogenesis.</title>
        <authorList>
            <person name="Tyler B.M."/>
            <person name="Tripathy S."/>
            <person name="Zhang X."/>
            <person name="Dehal P."/>
            <person name="Jiang R.H."/>
            <person name="Aerts A."/>
            <person name="Arredondo F.D."/>
            <person name="Baxter L."/>
            <person name="Bensasson D."/>
            <person name="Beynon J.L."/>
            <person name="Chapman J."/>
            <person name="Damasceno C.M."/>
            <person name="Dorrance A.E."/>
            <person name="Dou D."/>
            <person name="Dickerman A.W."/>
            <person name="Dubchak I.L."/>
            <person name="Garbelotto M."/>
            <person name="Gijzen M."/>
            <person name="Gordon S.G."/>
            <person name="Govers F."/>
            <person name="Grunwald N.J."/>
            <person name="Huang W."/>
            <person name="Ivors K.L."/>
            <person name="Jones R.W."/>
            <person name="Kamoun S."/>
            <person name="Krampis K."/>
            <person name="Lamour K.H."/>
            <person name="Lee M.K."/>
            <person name="McDonald W.H."/>
            <person name="Medina M."/>
            <person name="Meijer H.J."/>
            <person name="Nordberg E.K."/>
            <person name="Maclean D.J."/>
            <person name="Ospina-Giraldo M.D."/>
            <person name="Morris P.F."/>
            <person name="Phuntumart V."/>
            <person name="Putnam N.H."/>
            <person name="Rash S."/>
            <person name="Rose J.K."/>
            <person name="Sakihama Y."/>
            <person name="Salamov A.A."/>
            <person name="Savidor A."/>
            <person name="Scheuring C.F."/>
            <person name="Smith B.M."/>
            <person name="Sobral B.W."/>
            <person name="Terry A."/>
            <person name="Torto-Alalibo T.A."/>
            <person name="Win J."/>
            <person name="Xu Z."/>
            <person name="Zhang H."/>
            <person name="Grigoriev I.V."/>
            <person name="Rokhsar D.S."/>
            <person name="Boore J.L."/>
        </authorList>
    </citation>
    <scope>NUCLEOTIDE SEQUENCE [LARGE SCALE GENOMIC DNA]</scope>
    <source>
        <strain evidence="14 15">P6497</strain>
    </source>
</reference>
<comment type="subcellular location">
    <subcellularLocation>
        <location evidence="1">Cell membrane</location>
        <topology evidence="1">Lipid-anchor</topology>
        <orientation evidence="1">Cytoplasmic side</orientation>
    </subcellularLocation>
</comment>
<protein>
    <recommendedName>
        <fullName evidence="3">Protein XRP2</fullName>
    </recommendedName>
</protein>
<evidence type="ECO:0000256" key="1">
    <source>
        <dbReference type="ARBA" id="ARBA00004342"/>
    </source>
</evidence>
<keyword evidence="10" id="KW-0564">Palmitate</keyword>
<organism evidence="14 15">
    <name type="scientific">Phytophthora sojae (strain P6497)</name>
    <name type="common">Soybean stem and root rot agent</name>
    <name type="synonym">Phytophthora megasperma f. sp. glycines</name>
    <dbReference type="NCBI Taxonomy" id="1094619"/>
    <lineage>
        <taxon>Eukaryota</taxon>
        <taxon>Sar</taxon>
        <taxon>Stramenopiles</taxon>
        <taxon>Oomycota</taxon>
        <taxon>Peronosporomycetes</taxon>
        <taxon>Peronosporales</taxon>
        <taxon>Peronosporaceae</taxon>
        <taxon>Phytophthora</taxon>
    </lineage>
</organism>